<sequence>MAGRWLQKAILHHLAAILPQGSSQNSARLVRVFVLVDREVAKLRTDSQGARNVCSPPAHDHRLSLPAPAAGWILPRHRGAGGSVIGPDRGRYSKANEVMKNPDLHWVFRKNQADQMMQIDLSSMEAPAKQPYVLALSGYNRHHKRNSQSVWKEQSGSSH</sequence>
<dbReference type="Proteomes" id="UP001283341">
    <property type="component" value="Unassembled WGS sequence"/>
</dbReference>
<comment type="caution">
    <text evidence="1">The sequence shown here is derived from an EMBL/GenBank/DDBJ whole genome shotgun (WGS) entry which is preliminary data.</text>
</comment>
<reference evidence="1" key="2">
    <citation type="submission" date="2023-06" db="EMBL/GenBank/DDBJ databases">
        <authorList>
            <consortium name="Lawrence Berkeley National Laboratory"/>
            <person name="Haridas S."/>
            <person name="Hensen N."/>
            <person name="Bonometti L."/>
            <person name="Westerberg I."/>
            <person name="Brannstrom I.O."/>
            <person name="Guillou S."/>
            <person name="Cros-Aarteil S."/>
            <person name="Calhoun S."/>
            <person name="Kuo A."/>
            <person name="Mondo S."/>
            <person name="Pangilinan J."/>
            <person name="Riley R."/>
            <person name="Labutti K."/>
            <person name="Andreopoulos B."/>
            <person name="Lipzen A."/>
            <person name="Chen C."/>
            <person name="Yanf M."/>
            <person name="Daum C."/>
            <person name="Ng V."/>
            <person name="Clum A."/>
            <person name="Steindorff A."/>
            <person name="Ohm R."/>
            <person name="Martin F."/>
            <person name="Silar P."/>
            <person name="Natvig D."/>
            <person name="Lalanne C."/>
            <person name="Gautier V."/>
            <person name="Ament-Velasquez S.L."/>
            <person name="Kruys A."/>
            <person name="Hutchinson M.I."/>
            <person name="Powell A.J."/>
            <person name="Barry K."/>
            <person name="Miller A.N."/>
            <person name="Grigoriev I.V."/>
            <person name="Debuchy R."/>
            <person name="Gladieux P."/>
            <person name="Thoren M.H."/>
            <person name="Johannesson H."/>
        </authorList>
    </citation>
    <scope>NUCLEOTIDE SEQUENCE</scope>
    <source>
        <strain evidence="1">CBS 118394</strain>
    </source>
</reference>
<name>A0AAE0IJK9_9PEZI</name>
<gene>
    <name evidence="1" type="ORF">B0H66DRAFT_530343</name>
</gene>
<reference evidence="1" key="1">
    <citation type="journal article" date="2023" name="Mol. Phylogenet. Evol.">
        <title>Genome-scale phylogeny and comparative genomics of the fungal order Sordariales.</title>
        <authorList>
            <person name="Hensen N."/>
            <person name="Bonometti L."/>
            <person name="Westerberg I."/>
            <person name="Brannstrom I.O."/>
            <person name="Guillou S."/>
            <person name="Cros-Aarteil S."/>
            <person name="Calhoun S."/>
            <person name="Haridas S."/>
            <person name="Kuo A."/>
            <person name="Mondo S."/>
            <person name="Pangilinan J."/>
            <person name="Riley R."/>
            <person name="LaButti K."/>
            <person name="Andreopoulos B."/>
            <person name="Lipzen A."/>
            <person name="Chen C."/>
            <person name="Yan M."/>
            <person name="Daum C."/>
            <person name="Ng V."/>
            <person name="Clum A."/>
            <person name="Steindorff A."/>
            <person name="Ohm R.A."/>
            <person name="Martin F."/>
            <person name="Silar P."/>
            <person name="Natvig D.O."/>
            <person name="Lalanne C."/>
            <person name="Gautier V."/>
            <person name="Ament-Velasquez S.L."/>
            <person name="Kruys A."/>
            <person name="Hutchinson M.I."/>
            <person name="Powell A.J."/>
            <person name="Barry K."/>
            <person name="Miller A.N."/>
            <person name="Grigoriev I.V."/>
            <person name="Debuchy R."/>
            <person name="Gladieux P."/>
            <person name="Hiltunen Thoren M."/>
            <person name="Johannesson H."/>
        </authorList>
    </citation>
    <scope>NUCLEOTIDE SEQUENCE</scope>
    <source>
        <strain evidence="1">CBS 118394</strain>
    </source>
</reference>
<proteinExistence type="predicted"/>
<evidence type="ECO:0000313" key="1">
    <source>
        <dbReference type="EMBL" id="KAK3326338.1"/>
    </source>
</evidence>
<keyword evidence="2" id="KW-1185">Reference proteome</keyword>
<evidence type="ECO:0000313" key="2">
    <source>
        <dbReference type="Proteomes" id="UP001283341"/>
    </source>
</evidence>
<organism evidence="1 2">
    <name type="scientific">Apodospora peruviana</name>
    <dbReference type="NCBI Taxonomy" id="516989"/>
    <lineage>
        <taxon>Eukaryota</taxon>
        <taxon>Fungi</taxon>
        <taxon>Dikarya</taxon>
        <taxon>Ascomycota</taxon>
        <taxon>Pezizomycotina</taxon>
        <taxon>Sordariomycetes</taxon>
        <taxon>Sordariomycetidae</taxon>
        <taxon>Sordariales</taxon>
        <taxon>Lasiosphaeriaceae</taxon>
        <taxon>Apodospora</taxon>
    </lineage>
</organism>
<dbReference type="EMBL" id="JAUEDM010000002">
    <property type="protein sequence ID" value="KAK3326338.1"/>
    <property type="molecule type" value="Genomic_DNA"/>
</dbReference>
<protein>
    <submittedName>
        <fullName evidence="1">Uncharacterized protein</fullName>
    </submittedName>
</protein>
<dbReference type="AlphaFoldDB" id="A0AAE0IJK9"/>
<accession>A0AAE0IJK9</accession>